<keyword evidence="6 10" id="KW-0378">Hydrolase</keyword>
<feature type="domain" description="Nudix hydrolase" evidence="11">
    <location>
        <begin position="112"/>
        <end position="241"/>
    </location>
</feature>
<dbReference type="KEGG" id="mbah:HYN46_07710"/>
<dbReference type="EMBL" id="CP031222">
    <property type="protein sequence ID" value="AXI04609.1"/>
    <property type="molecule type" value="Genomic_DNA"/>
</dbReference>
<evidence type="ECO:0000313" key="13">
    <source>
        <dbReference type="Proteomes" id="UP000253940"/>
    </source>
</evidence>
<dbReference type="InterPro" id="IPR015797">
    <property type="entry name" value="NUDIX_hydrolase-like_dom_sf"/>
</dbReference>
<evidence type="ECO:0000256" key="4">
    <source>
        <dbReference type="ARBA" id="ARBA00012381"/>
    </source>
</evidence>
<evidence type="ECO:0000256" key="5">
    <source>
        <dbReference type="ARBA" id="ARBA00022723"/>
    </source>
</evidence>
<comment type="similarity">
    <text evidence="3">Belongs to the Nudix hydrolase family. NudC subfamily.</text>
</comment>
<dbReference type="GO" id="GO:0046872">
    <property type="term" value="F:metal ion binding"/>
    <property type="evidence" value="ECO:0007669"/>
    <property type="project" value="UniProtKB-KW"/>
</dbReference>
<dbReference type="Pfam" id="PF09297">
    <property type="entry name" value="Zn_ribbon_NUD"/>
    <property type="match status" value="1"/>
</dbReference>
<organism evidence="12 13">
    <name type="scientific">Aquirhabdus parva</name>
    <dbReference type="NCBI Taxonomy" id="2283318"/>
    <lineage>
        <taxon>Bacteria</taxon>
        <taxon>Pseudomonadati</taxon>
        <taxon>Pseudomonadota</taxon>
        <taxon>Gammaproteobacteria</taxon>
        <taxon>Moraxellales</taxon>
        <taxon>Moraxellaceae</taxon>
        <taxon>Aquirhabdus</taxon>
    </lineage>
</organism>
<dbReference type="GO" id="GO:0006742">
    <property type="term" value="P:NADP+ catabolic process"/>
    <property type="evidence" value="ECO:0007669"/>
    <property type="project" value="TreeGrafter"/>
</dbReference>
<evidence type="ECO:0000256" key="2">
    <source>
        <dbReference type="ARBA" id="ARBA00001947"/>
    </source>
</evidence>
<dbReference type="InterPro" id="IPR020084">
    <property type="entry name" value="NUDIX_hydrolase_CS"/>
</dbReference>
<proteinExistence type="inferred from homology"/>
<dbReference type="InterPro" id="IPR020476">
    <property type="entry name" value="Nudix_hydrolase"/>
</dbReference>
<evidence type="ECO:0000256" key="1">
    <source>
        <dbReference type="ARBA" id="ARBA00001946"/>
    </source>
</evidence>
<evidence type="ECO:0000256" key="6">
    <source>
        <dbReference type="ARBA" id="ARBA00022801"/>
    </source>
</evidence>
<dbReference type="InterPro" id="IPR049734">
    <property type="entry name" value="NudC-like_C"/>
</dbReference>
<name>A0A345PBF0_9GAMM</name>
<dbReference type="PANTHER" id="PTHR42904:SF6">
    <property type="entry name" value="NAD-CAPPED RNA HYDROLASE NUDT12"/>
    <property type="match status" value="1"/>
</dbReference>
<comment type="catalytic activity">
    <reaction evidence="9">
        <text>a 5'-end NAD(+)-phospho-ribonucleoside in mRNA + H2O = a 5'-end phospho-adenosine-phospho-ribonucleoside in mRNA + beta-nicotinamide D-ribonucleotide + 2 H(+)</text>
        <dbReference type="Rhea" id="RHEA:60876"/>
        <dbReference type="Rhea" id="RHEA-COMP:15698"/>
        <dbReference type="Rhea" id="RHEA-COMP:15719"/>
        <dbReference type="ChEBI" id="CHEBI:14649"/>
        <dbReference type="ChEBI" id="CHEBI:15377"/>
        <dbReference type="ChEBI" id="CHEBI:15378"/>
        <dbReference type="ChEBI" id="CHEBI:144029"/>
        <dbReference type="ChEBI" id="CHEBI:144051"/>
    </reaction>
    <physiologicalReaction direction="left-to-right" evidence="9">
        <dbReference type="Rhea" id="RHEA:60877"/>
    </physiologicalReaction>
</comment>
<evidence type="ECO:0000256" key="10">
    <source>
        <dbReference type="RuleBase" id="RU003476"/>
    </source>
</evidence>
<dbReference type="GO" id="GO:0110153">
    <property type="term" value="F:RNA NAD-cap (NMN-forming) hydrolase activity"/>
    <property type="evidence" value="ECO:0007669"/>
    <property type="project" value="RHEA"/>
</dbReference>
<evidence type="ECO:0000256" key="9">
    <source>
        <dbReference type="ARBA" id="ARBA00023679"/>
    </source>
</evidence>
<accession>A0A345PBF0</accession>
<dbReference type="CDD" id="cd03429">
    <property type="entry name" value="NUDIX_NADH_pyrophosphatase_Nudt13"/>
    <property type="match status" value="1"/>
</dbReference>
<gene>
    <name evidence="12" type="ORF">HYN46_07710</name>
</gene>
<dbReference type="PROSITE" id="PS00893">
    <property type="entry name" value="NUDIX_BOX"/>
    <property type="match status" value="1"/>
</dbReference>
<keyword evidence="5" id="KW-0479">Metal-binding</keyword>
<evidence type="ECO:0000256" key="3">
    <source>
        <dbReference type="ARBA" id="ARBA00009595"/>
    </source>
</evidence>
<comment type="cofactor">
    <cofactor evidence="2">
        <name>Zn(2+)</name>
        <dbReference type="ChEBI" id="CHEBI:29105"/>
    </cofactor>
</comment>
<dbReference type="Gene3D" id="3.90.79.10">
    <property type="entry name" value="Nucleoside Triphosphate Pyrophosphohydrolase"/>
    <property type="match status" value="1"/>
</dbReference>
<dbReference type="Gene3D" id="3.90.79.20">
    <property type="match status" value="1"/>
</dbReference>
<dbReference type="GO" id="GO:0035529">
    <property type="term" value="F:NADH pyrophosphatase activity"/>
    <property type="evidence" value="ECO:0007669"/>
    <property type="project" value="TreeGrafter"/>
</dbReference>
<dbReference type="OrthoDB" id="9791656at2"/>
<evidence type="ECO:0000256" key="7">
    <source>
        <dbReference type="ARBA" id="ARBA00022842"/>
    </source>
</evidence>
<dbReference type="InterPro" id="IPR050241">
    <property type="entry name" value="NAD-cap_RNA_hydrolase_NudC"/>
</dbReference>
<dbReference type="GO" id="GO:0019677">
    <property type="term" value="P:NAD+ catabolic process"/>
    <property type="evidence" value="ECO:0007669"/>
    <property type="project" value="TreeGrafter"/>
</dbReference>
<dbReference type="PROSITE" id="PS51462">
    <property type="entry name" value="NUDIX"/>
    <property type="match status" value="1"/>
</dbReference>
<keyword evidence="7" id="KW-0460">Magnesium</keyword>
<dbReference type="InterPro" id="IPR000086">
    <property type="entry name" value="NUDIX_hydrolase_dom"/>
</dbReference>
<evidence type="ECO:0000256" key="8">
    <source>
        <dbReference type="ARBA" id="ARBA00023027"/>
    </source>
</evidence>
<keyword evidence="8" id="KW-0520">NAD</keyword>
<evidence type="ECO:0000313" key="12">
    <source>
        <dbReference type="EMBL" id="AXI04609.1"/>
    </source>
</evidence>
<dbReference type="InterPro" id="IPR015376">
    <property type="entry name" value="Znr_NADH_PPase"/>
</dbReference>
<dbReference type="PRINTS" id="PR00502">
    <property type="entry name" value="NUDIXFAMILY"/>
</dbReference>
<comment type="cofactor">
    <cofactor evidence="1">
        <name>Mg(2+)</name>
        <dbReference type="ChEBI" id="CHEBI:18420"/>
    </cofactor>
</comment>
<dbReference type="AlphaFoldDB" id="A0A345PBF0"/>
<dbReference type="Pfam" id="PF00293">
    <property type="entry name" value="NUDIX"/>
    <property type="match status" value="1"/>
</dbReference>
<evidence type="ECO:0000259" key="11">
    <source>
        <dbReference type="PROSITE" id="PS51462"/>
    </source>
</evidence>
<dbReference type="PANTHER" id="PTHR42904">
    <property type="entry name" value="NUDIX HYDROLASE, NUDC SUBFAMILY"/>
    <property type="match status" value="1"/>
</dbReference>
<dbReference type="NCBIfam" id="NF001299">
    <property type="entry name" value="PRK00241.1"/>
    <property type="match status" value="1"/>
</dbReference>
<keyword evidence="13" id="KW-1185">Reference proteome</keyword>
<sequence>MDGNAIAVNEDGQLPILSESYPTDIVIAVTSDATFVARAMEPGQELVGYPLTPLRQLLTRWSTAEFERASRGIQLLEWRRNHGYCSRCGTATVAHANEYAMVCPNCEYTQYPRLQPCVIVAITRNDSSHQHSLLLARSSRSNMPMFSLIAGFVEVGETLEQAVAREVKEEVGLDVKNISYLGSQPWPFPSNIMIGFHAEYAGGELVLQEDEIAEAAFYAFDQLPLVPPTGSIAHRMIQQIISQYNH</sequence>
<dbReference type="SUPFAM" id="SSF55811">
    <property type="entry name" value="Nudix"/>
    <property type="match status" value="1"/>
</dbReference>
<protein>
    <recommendedName>
        <fullName evidence="4">NAD(+) diphosphatase</fullName>
        <ecNumber evidence="4">3.6.1.22</ecNumber>
    </recommendedName>
</protein>
<dbReference type="Proteomes" id="UP000253940">
    <property type="component" value="Chromosome"/>
</dbReference>
<dbReference type="GO" id="GO:0005829">
    <property type="term" value="C:cytosol"/>
    <property type="evidence" value="ECO:0007669"/>
    <property type="project" value="TreeGrafter"/>
</dbReference>
<reference evidence="12 13" key="1">
    <citation type="submission" date="2018-07" db="EMBL/GenBank/DDBJ databases">
        <title>Genome sequencing of Moraxellaceae gen. HYN0046.</title>
        <authorList>
            <person name="Kim M."/>
            <person name="Yi H."/>
        </authorList>
    </citation>
    <scope>NUCLEOTIDE SEQUENCE [LARGE SCALE GENOMIC DNA]</scope>
    <source>
        <strain evidence="12 13">HYN0046</strain>
    </source>
</reference>
<dbReference type="EC" id="3.6.1.22" evidence="4"/>